<reference evidence="2" key="1">
    <citation type="journal article" date="2016" name="Proc. Natl. Acad. Sci. U.S.A.">
        <title>Comparative genomics of biotechnologically important yeasts.</title>
        <authorList>
            <person name="Riley R."/>
            <person name="Haridas S."/>
            <person name="Wolfe K.H."/>
            <person name="Lopes M.R."/>
            <person name="Hittinger C.T."/>
            <person name="Goeker M."/>
            <person name="Salamov A.A."/>
            <person name="Wisecaver J.H."/>
            <person name="Long T.M."/>
            <person name="Calvey C.H."/>
            <person name="Aerts A.L."/>
            <person name="Barry K.W."/>
            <person name="Choi C."/>
            <person name="Clum A."/>
            <person name="Coughlan A.Y."/>
            <person name="Deshpande S."/>
            <person name="Douglass A.P."/>
            <person name="Hanson S.J."/>
            <person name="Klenk H.-P."/>
            <person name="LaButti K.M."/>
            <person name="Lapidus A."/>
            <person name="Lindquist E.A."/>
            <person name="Lipzen A.M."/>
            <person name="Meier-Kolthoff J.P."/>
            <person name="Ohm R.A."/>
            <person name="Otillar R.P."/>
            <person name="Pangilinan J.L."/>
            <person name="Peng Y."/>
            <person name="Rokas A."/>
            <person name="Rosa C.A."/>
            <person name="Scheuner C."/>
            <person name="Sibirny A.A."/>
            <person name="Slot J.C."/>
            <person name="Stielow J.B."/>
            <person name="Sun H."/>
            <person name="Kurtzman C.P."/>
            <person name="Blackwell M."/>
            <person name="Grigoriev I.V."/>
            <person name="Jeffries T.W."/>
        </authorList>
    </citation>
    <scope>NUCLEOTIDE SEQUENCE [LARGE SCALE GENOMIC DNA]</scope>
    <source>
        <strain evidence="2">NRRL Y-1626</strain>
    </source>
</reference>
<dbReference type="AlphaFoldDB" id="A0A1B7TC41"/>
<dbReference type="Proteomes" id="UP000092321">
    <property type="component" value="Unassembled WGS sequence"/>
</dbReference>
<evidence type="ECO:0000313" key="1">
    <source>
        <dbReference type="EMBL" id="OBA26291.1"/>
    </source>
</evidence>
<accession>A0A1B7TC41</accession>
<protein>
    <submittedName>
        <fullName evidence="1">Uncharacterized protein</fullName>
    </submittedName>
</protein>
<keyword evidence="2" id="KW-1185">Reference proteome</keyword>
<organism evidence="1 2">
    <name type="scientific">Hanseniaspora valbyensis NRRL Y-1626</name>
    <dbReference type="NCBI Taxonomy" id="766949"/>
    <lineage>
        <taxon>Eukaryota</taxon>
        <taxon>Fungi</taxon>
        <taxon>Dikarya</taxon>
        <taxon>Ascomycota</taxon>
        <taxon>Saccharomycotina</taxon>
        <taxon>Saccharomycetes</taxon>
        <taxon>Saccharomycodales</taxon>
        <taxon>Saccharomycodaceae</taxon>
        <taxon>Hanseniaspora</taxon>
    </lineage>
</organism>
<name>A0A1B7TC41_9ASCO</name>
<evidence type="ECO:0000313" key="2">
    <source>
        <dbReference type="Proteomes" id="UP000092321"/>
    </source>
</evidence>
<proteinExistence type="predicted"/>
<gene>
    <name evidence="1" type="ORF">HANVADRAFT_62977</name>
</gene>
<sequence>MESKIHSTKIDEPKFKNKNNWFNDNNIFSKFWDSKEHITSTDFSTNSDISSYKANPTSLILKKATKSTFKKLRTLFKKKDESIKPDLEKMNKISNSFTPSLENSFSHLRGGKNILNRSNSFKDQKNDLQTLFNVSNSKEATTYSVSLENSKFLIHTLPKTSSLKSNQVNRFSNIMEQSTPLKNDALKNLFDSKKKMYQKKMRRKF</sequence>
<dbReference type="EMBL" id="LXPE01000020">
    <property type="protein sequence ID" value="OBA26291.1"/>
    <property type="molecule type" value="Genomic_DNA"/>
</dbReference>
<comment type="caution">
    <text evidence="1">The sequence shown here is derived from an EMBL/GenBank/DDBJ whole genome shotgun (WGS) entry which is preliminary data.</text>
</comment>